<accession>A0ABW4S553</accession>
<proteinExistence type="predicted"/>
<evidence type="ECO:0000313" key="2">
    <source>
        <dbReference type="Proteomes" id="UP001597353"/>
    </source>
</evidence>
<organism evidence="1 2">
    <name type="scientific">Halodurantibacterium flavum</name>
    <dbReference type="NCBI Taxonomy" id="1382802"/>
    <lineage>
        <taxon>Bacteria</taxon>
        <taxon>Pseudomonadati</taxon>
        <taxon>Pseudomonadota</taxon>
        <taxon>Alphaproteobacteria</taxon>
        <taxon>Rhodobacterales</taxon>
        <taxon>Paracoccaceae</taxon>
        <taxon>Halodurantibacterium</taxon>
    </lineage>
</organism>
<dbReference type="EMBL" id="JBHUGH010000008">
    <property type="protein sequence ID" value="MFD1912662.1"/>
    <property type="molecule type" value="Genomic_DNA"/>
</dbReference>
<evidence type="ECO:0000313" key="1">
    <source>
        <dbReference type="EMBL" id="MFD1912662.1"/>
    </source>
</evidence>
<gene>
    <name evidence="1" type="ORF">ACFSGJ_10620</name>
</gene>
<keyword evidence="2" id="KW-1185">Reference proteome</keyword>
<name>A0ABW4S553_9RHOB</name>
<reference evidence="2" key="1">
    <citation type="journal article" date="2019" name="Int. J. Syst. Evol. Microbiol.">
        <title>The Global Catalogue of Microorganisms (GCM) 10K type strain sequencing project: providing services to taxonomists for standard genome sequencing and annotation.</title>
        <authorList>
            <consortium name="The Broad Institute Genomics Platform"/>
            <consortium name="The Broad Institute Genome Sequencing Center for Infectious Disease"/>
            <person name="Wu L."/>
            <person name="Ma J."/>
        </authorList>
    </citation>
    <scope>NUCLEOTIDE SEQUENCE [LARGE SCALE GENOMIC DNA]</scope>
    <source>
        <strain evidence="2">CGMCC 4.7242</strain>
    </source>
</reference>
<dbReference type="Proteomes" id="UP001597353">
    <property type="component" value="Unassembled WGS sequence"/>
</dbReference>
<sequence>MKRTAVKSAPFAGLGTPVDYWRAGLAFWTMAAEAQTVIALRSLGMMGFWAYPAGEAVRMVAEKQAAFLQTAQAAATGAMRAERPARLAAAVIRPVGRKTRANVARLTKAGPAALQPPRK</sequence>
<comment type="caution">
    <text evidence="1">The sequence shown here is derived from an EMBL/GenBank/DDBJ whole genome shotgun (WGS) entry which is preliminary data.</text>
</comment>
<protein>
    <submittedName>
        <fullName evidence="1">Antifreeze protein</fullName>
    </submittedName>
</protein>
<dbReference type="RefSeq" id="WP_390261362.1">
    <property type="nucleotide sequence ID" value="NZ_JBHUGH010000008.1"/>
</dbReference>